<sequence length="230" mass="26098">MIDPATLLALPTLVSAPRFDRYRRRYGGRSDLAARLYAWNIELTTAFWGPVGCLEVFVRNAVHDALRRERRDDWWNDPGVRLLDRERRALDDTIRTLQRRGEADPAPDQVVAATSFGLWVGLTDAGRPRDPLWSYETTLWQPRIVHAFPGLGGVRRKQLHRRLDDVRRFRNRLAHHEPIHTAPLAQIRDDIIAIAGFVAPDAAALIEGAHRIDVVLDRKQEAVATGASVI</sequence>
<evidence type="ECO:0000313" key="2">
    <source>
        <dbReference type="Proteomes" id="UP000295764"/>
    </source>
</evidence>
<dbReference type="EMBL" id="SNVW01000003">
    <property type="protein sequence ID" value="TDN45414.1"/>
    <property type="molecule type" value="Genomic_DNA"/>
</dbReference>
<organism evidence="1 2">
    <name type="scientific">Curtobacterium flaccumfaciens</name>
    <dbReference type="NCBI Taxonomy" id="2035"/>
    <lineage>
        <taxon>Bacteria</taxon>
        <taxon>Bacillati</taxon>
        <taxon>Actinomycetota</taxon>
        <taxon>Actinomycetes</taxon>
        <taxon>Micrococcales</taxon>
        <taxon>Microbacteriaceae</taxon>
        <taxon>Curtobacterium</taxon>
    </lineage>
</organism>
<dbReference type="RefSeq" id="WP_133519209.1">
    <property type="nucleotide sequence ID" value="NZ_SNVW01000003.1"/>
</dbReference>
<gene>
    <name evidence="1" type="ORF">EDF64_103338</name>
</gene>
<protein>
    <recommendedName>
        <fullName evidence="3">Abi-like protein</fullName>
    </recommendedName>
</protein>
<proteinExistence type="predicted"/>
<evidence type="ECO:0000313" key="1">
    <source>
        <dbReference type="EMBL" id="TDN45414.1"/>
    </source>
</evidence>
<dbReference type="OrthoDB" id="3418622at2"/>
<name>A0A4R6DLR9_9MICO</name>
<dbReference type="AlphaFoldDB" id="A0A4R6DLR9"/>
<comment type="caution">
    <text evidence="1">The sequence shown here is derived from an EMBL/GenBank/DDBJ whole genome shotgun (WGS) entry which is preliminary data.</text>
</comment>
<accession>A0A4R6DLR9</accession>
<evidence type="ECO:0008006" key="3">
    <source>
        <dbReference type="Google" id="ProtNLM"/>
    </source>
</evidence>
<reference evidence="1 2" key="1">
    <citation type="submission" date="2019-03" db="EMBL/GenBank/DDBJ databases">
        <title>Genomic analyses of the natural microbiome of Caenorhabditis elegans.</title>
        <authorList>
            <person name="Samuel B."/>
        </authorList>
    </citation>
    <scope>NUCLEOTIDE SEQUENCE [LARGE SCALE GENOMIC DNA]</scope>
    <source>
        <strain evidence="1 2">JUb65</strain>
    </source>
</reference>
<dbReference type="Proteomes" id="UP000295764">
    <property type="component" value="Unassembled WGS sequence"/>
</dbReference>